<dbReference type="Gene3D" id="1.20.920.10">
    <property type="entry name" value="Bromodomain-like"/>
    <property type="match status" value="2"/>
</dbReference>
<feature type="region of interest" description="Disordered" evidence="9">
    <location>
        <begin position="246"/>
        <end position="376"/>
    </location>
</feature>
<dbReference type="GO" id="GO:0006368">
    <property type="term" value="P:transcription elongation by RNA polymerase II"/>
    <property type="evidence" value="ECO:0007669"/>
    <property type="project" value="TreeGrafter"/>
</dbReference>
<dbReference type="PANTHER" id="PTHR16062">
    <property type="entry name" value="SWI/SNF-RELATED"/>
    <property type="match status" value="1"/>
</dbReference>
<feature type="compositionally biased region" description="Low complexity" evidence="9">
    <location>
        <begin position="248"/>
        <end position="260"/>
    </location>
</feature>
<sequence length="525" mass="58979">MARSKRRNSHPDTSKRAKVRVSSPAEKTYSLADASKAFDIIVEQIDAATVDGLSFIEEFKALPSKKALPDYYEIIENPISLHEIRKHVIKNGSLEQLEDDFNQLVTNAQSYNAPGSELYRAAEEISKIVENVLHHSNSAPPTPNAIKGIIDELVSTTEPRKKRILSALFMDIPDKNDYPEYYEIVKTPMAFNSILKKASKYTSWEEFENDVMLIFENAKLFNEESSQVYKDAVTLESKFRNLLENAKASSSSPSATPQPAVKLKLNVKQPKAAPKPGPIIRFKNPKKNSVAAEDEAEDDSEKEENDEEDEDLEEDDDADESKESENADDDDNENDTAGEDHENDAEDSVKEDEDERMRSPSAELPDTKLRPEGENATDALIRQVTIASTPSLLFNAHGRIFTANSFRLQFSASDKYTEQTQILSLPTHLQNMVFTPSLRGSLYSRPFNLFVSHNYRRLSPIVVPGNSDDFVAEDLLQSTYELKLTPGLNLIDCTLSVMPEKADEASKPEKQERFVFWVNFPGAVS</sequence>
<dbReference type="PROSITE" id="PS50014">
    <property type="entry name" value="BROMODOMAIN_2"/>
    <property type="match status" value="2"/>
</dbReference>
<evidence type="ECO:0000256" key="6">
    <source>
        <dbReference type="ARBA" id="ARBA00023163"/>
    </source>
</evidence>
<dbReference type="InterPro" id="IPR036427">
    <property type="entry name" value="Bromodomain-like_sf"/>
</dbReference>
<keyword evidence="6" id="KW-0804">Transcription</keyword>
<dbReference type="GO" id="GO:0016586">
    <property type="term" value="C:RSC-type complex"/>
    <property type="evidence" value="ECO:0007669"/>
    <property type="project" value="InterPro"/>
</dbReference>
<feature type="domain" description="Bromo" evidence="10">
    <location>
        <begin position="161"/>
        <end position="229"/>
    </location>
</feature>
<evidence type="ECO:0000256" key="8">
    <source>
        <dbReference type="PROSITE-ProRule" id="PRU00035"/>
    </source>
</evidence>
<keyword evidence="5 8" id="KW-0103">Bromodomain</keyword>
<dbReference type="InterPro" id="IPR037382">
    <property type="entry name" value="Rsc/polybromo"/>
</dbReference>
<evidence type="ECO:0000256" key="9">
    <source>
        <dbReference type="SAM" id="MobiDB-lite"/>
    </source>
</evidence>
<dbReference type="EMBL" id="KV453841">
    <property type="protein sequence ID" value="ODV92391.1"/>
    <property type="molecule type" value="Genomic_DNA"/>
</dbReference>
<dbReference type="PANTHER" id="PTHR16062:SF19">
    <property type="entry name" value="PROTEIN POLYBROMO-1"/>
    <property type="match status" value="1"/>
</dbReference>
<dbReference type="Proteomes" id="UP000095023">
    <property type="component" value="Unassembled WGS sequence"/>
</dbReference>
<dbReference type="InterPro" id="IPR054551">
    <property type="entry name" value="RSC4_Ig-like"/>
</dbReference>
<gene>
    <name evidence="11" type="ORF">CANCADRAFT_30556</name>
</gene>
<dbReference type="GO" id="GO:0003682">
    <property type="term" value="F:chromatin binding"/>
    <property type="evidence" value="ECO:0007669"/>
    <property type="project" value="TreeGrafter"/>
</dbReference>
<evidence type="ECO:0000256" key="5">
    <source>
        <dbReference type="ARBA" id="ARBA00023117"/>
    </source>
</evidence>
<dbReference type="Pfam" id="PF22994">
    <property type="entry name" value="RSC4_Ig_like"/>
    <property type="match status" value="1"/>
</dbReference>
<organism evidence="11 12">
    <name type="scientific">Tortispora caseinolytica NRRL Y-17796</name>
    <dbReference type="NCBI Taxonomy" id="767744"/>
    <lineage>
        <taxon>Eukaryota</taxon>
        <taxon>Fungi</taxon>
        <taxon>Dikarya</taxon>
        <taxon>Ascomycota</taxon>
        <taxon>Saccharomycotina</taxon>
        <taxon>Trigonopsidomycetes</taxon>
        <taxon>Trigonopsidales</taxon>
        <taxon>Trigonopsidaceae</taxon>
        <taxon>Tortispora</taxon>
    </lineage>
</organism>
<accession>A0A1E4TKV6</accession>
<dbReference type="GO" id="GO:0006338">
    <property type="term" value="P:chromatin remodeling"/>
    <property type="evidence" value="ECO:0007669"/>
    <property type="project" value="InterPro"/>
</dbReference>
<keyword evidence="2" id="KW-0677">Repeat</keyword>
<feature type="compositionally biased region" description="Acidic residues" evidence="9">
    <location>
        <begin position="292"/>
        <end position="354"/>
    </location>
</feature>
<evidence type="ECO:0000313" key="12">
    <source>
        <dbReference type="Proteomes" id="UP000095023"/>
    </source>
</evidence>
<proteinExistence type="predicted"/>
<keyword evidence="4" id="KW-0805">Transcription regulation</keyword>
<feature type="region of interest" description="Disordered" evidence="9">
    <location>
        <begin position="1"/>
        <end position="24"/>
    </location>
</feature>
<evidence type="ECO:0000256" key="2">
    <source>
        <dbReference type="ARBA" id="ARBA00022737"/>
    </source>
</evidence>
<evidence type="ECO:0000259" key="10">
    <source>
        <dbReference type="PROSITE" id="PS50014"/>
    </source>
</evidence>
<evidence type="ECO:0000256" key="3">
    <source>
        <dbReference type="ARBA" id="ARBA00022853"/>
    </source>
</evidence>
<evidence type="ECO:0000313" key="11">
    <source>
        <dbReference type="EMBL" id="ODV92391.1"/>
    </source>
</evidence>
<comment type="subcellular location">
    <subcellularLocation>
        <location evidence="1">Nucleus</location>
    </subcellularLocation>
</comment>
<evidence type="ECO:0000256" key="4">
    <source>
        <dbReference type="ARBA" id="ARBA00023015"/>
    </source>
</evidence>
<keyword evidence="3" id="KW-0156">Chromatin regulator</keyword>
<evidence type="ECO:0000256" key="7">
    <source>
        <dbReference type="ARBA" id="ARBA00023242"/>
    </source>
</evidence>
<keyword evidence="12" id="KW-1185">Reference proteome</keyword>
<name>A0A1E4TKV6_9ASCO</name>
<dbReference type="PRINTS" id="PR00503">
    <property type="entry name" value="BROMODOMAIN"/>
</dbReference>
<dbReference type="InterPro" id="IPR001487">
    <property type="entry name" value="Bromodomain"/>
</dbReference>
<feature type="domain" description="Bromo" evidence="10">
    <location>
        <begin position="51"/>
        <end position="119"/>
    </location>
</feature>
<dbReference type="OrthoDB" id="1742084at2759"/>
<dbReference type="AlphaFoldDB" id="A0A1E4TKV6"/>
<dbReference type="SMART" id="SM00297">
    <property type="entry name" value="BROMO"/>
    <property type="match status" value="2"/>
</dbReference>
<dbReference type="SUPFAM" id="SSF47370">
    <property type="entry name" value="Bromodomain"/>
    <property type="match status" value="2"/>
</dbReference>
<dbReference type="Pfam" id="PF00439">
    <property type="entry name" value="Bromodomain"/>
    <property type="match status" value="2"/>
</dbReference>
<dbReference type="CDD" id="cd04369">
    <property type="entry name" value="Bromodomain"/>
    <property type="match status" value="2"/>
</dbReference>
<dbReference type="InterPro" id="IPR018359">
    <property type="entry name" value="Bromodomain_CS"/>
</dbReference>
<keyword evidence="7" id="KW-0539">Nucleus</keyword>
<protein>
    <recommendedName>
        <fullName evidence="10">Bromo domain-containing protein</fullName>
    </recommendedName>
</protein>
<evidence type="ECO:0000256" key="1">
    <source>
        <dbReference type="ARBA" id="ARBA00004123"/>
    </source>
</evidence>
<dbReference type="PROSITE" id="PS00633">
    <property type="entry name" value="BROMODOMAIN_1"/>
    <property type="match status" value="1"/>
</dbReference>
<reference evidence="12" key="1">
    <citation type="submission" date="2016-02" db="EMBL/GenBank/DDBJ databases">
        <title>Comparative genomics of biotechnologically important yeasts.</title>
        <authorList>
            <consortium name="DOE Joint Genome Institute"/>
            <person name="Riley R."/>
            <person name="Haridas S."/>
            <person name="Wolfe K.H."/>
            <person name="Lopes M.R."/>
            <person name="Hittinger C.T."/>
            <person name="Goker M."/>
            <person name="Salamov A."/>
            <person name="Wisecaver J."/>
            <person name="Long T.M."/>
            <person name="Aerts A.L."/>
            <person name="Barry K."/>
            <person name="Choi C."/>
            <person name="Clum A."/>
            <person name="Coughlan A.Y."/>
            <person name="Deshpande S."/>
            <person name="Douglass A.P."/>
            <person name="Hanson S.J."/>
            <person name="Klenk H.-P."/>
            <person name="Labutti K."/>
            <person name="Lapidus A."/>
            <person name="Lindquist E."/>
            <person name="Lipzen A."/>
            <person name="Meier-Kolthoff J.P."/>
            <person name="Ohm R.A."/>
            <person name="Otillar R.P."/>
            <person name="Pangilinan J."/>
            <person name="Peng Y."/>
            <person name="Rokas A."/>
            <person name="Rosa C.A."/>
            <person name="Scheuner C."/>
            <person name="Sibirny A.A."/>
            <person name="Slot J.C."/>
            <person name="Stielow J.B."/>
            <person name="Sun H."/>
            <person name="Kurtzman C.P."/>
            <person name="Blackwell M."/>
            <person name="Jeffries T.W."/>
            <person name="Grigoriev I.V."/>
        </authorList>
    </citation>
    <scope>NUCLEOTIDE SEQUENCE [LARGE SCALE GENOMIC DNA]</scope>
    <source>
        <strain evidence="12">NRRL Y-17796</strain>
    </source>
</reference>